<reference evidence="7 8" key="1">
    <citation type="submission" date="2024-02" db="EMBL/GenBank/DDBJ databases">
        <authorList>
            <person name="Daric V."/>
            <person name="Darras S."/>
        </authorList>
    </citation>
    <scope>NUCLEOTIDE SEQUENCE [LARGE SCALE GENOMIC DNA]</scope>
</reference>
<comment type="caution">
    <text evidence="7">The sequence shown here is derived from an EMBL/GenBank/DDBJ whole genome shotgun (WGS) entry which is preliminary data.</text>
</comment>
<organism evidence="7 8">
    <name type="scientific">Clavelina lepadiformis</name>
    <name type="common">Light-bulb sea squirt</name>
    <name type="synonym">Ascidia lepadiformis</name>
    <dbReference type="NCBI Taxonomy" id="159417"/>
    <lineage>
        <taxon>Eukaryota</taxon>
        <taxon>Metazoa</taxon>
        <taxon>Chordata</taxon>
        <taxon>Tunicata</taxon>
        <taxon>Ascidiacea</taxon>
        <taxon>Aplousobranchia</taxon>
        <taxon>Clavelinidae</taxon>
        <taxon>Clavelina</taxon>
    </lineage>
</organism>
<dbReference type="PANTHER" id="PTHR19282">
    <property type="entry name" value="TETRASPANIN"/>
    <property type="match status" value="1"/>
</dbReference>
<accession>A0ABP0FIS1</accession>
<dbReference type="InterPro" id="IPR018499">
    <property type="entry name" value="Tetraspanin/Peripherin"/>
</dbReference>
<name>A0ABP0FIS1_CLALP</name>
<dbReference type="Proteomes" id="UP001642483">
    <property type="component" value="Unassembled WGS sequence"/>
</dbReference>
<dbReference type="EMBL" id="CAWYQH010000057">
    <property type="protein sequence ID" value="CAK8679231.1"/>
    <property type="molecule type" value="Genomic_DNA"/>
</dbReference>
<keyword evidence="5 6" id="KW-0472">Membrane</keyword>
<comment type="similarity">
    <text evidence="2 6">Belongs to the tetraspanin (TM4SF) family.</text>
</comment>
<dbReference type="PRINTS" id="PR00259">
    <property type="entry name" value="TMFOUR"/>
</dbReference>
<evidence type="ECO:0000256" key="5">
    <source>
        <dbReference type="ARBA" id="ARBA00023136"/>
    </source>
</evidence>
<evidence type="ECO:0000256" key="6">
    <source>
        <dbReference type="RuleBase" id="RU361218"/>
    </source>
</evidence>
<protein>
    <recommendedName>
        <fullName evidence="6">Tetraspanin</fullName>
    </recommendedName>
</protein>
<dbReference type="Gene3D" id="1.10.1450.10">
    <property type="entry name" value="Tetraspanin"/>
    <property type="match status" value="1"/>
</dbReference>
<proteinExistence type="inferred from homology"/>
<gene>
    <name evidence="7" type="ORF">CVLEPA_LOCUS9483</name>
</gene>
<feature type="transmembrane region" description="Helical" evidence="6">
    <location>
        <begin position="12"/>
        <end position="35"/>
    </location>
</feature>
<keyword evidence="3 6" id="KW-0812">Transmembrane</keyword>
<evidence type="ECO:0000256" key="3">
    <source>
        <dbReference type="ARBA" id="ARBA00022692"/>
    </source>
</evidence>
<evidence type="ECO:0000313" key="8">
    <source>
        <dbReference type="Proteomes" id="UP001642483"/>
    </source>
</evidence>
<evidence type="ECO:0000313" key="7">
    <source>
        <dbReference type="EMBL" id="CAK8679231.1"/>
    </source>
</evidence>
<dbReference type="PANTHER" id="PTHR19282:SF431">
    <property type="entry name" value="TETRASPANIN 26A, ISOFORM B-RELATED"/>
    <property type="match status" value="1"/>
</dbReference>
<keyword evidence="4 6" id="KW-1133">Transmembrane helix</keyword>
<dbReference type="PIRSF" id="PIRSF002419">
    <property type="entry name" value="Tetraspanin"/>
    <property type="match status" value="1"/>
</dbReference>
<feature type="transmembrane region" description="Helical" evidence="6">
    <location>
        <begin position="234"/>
        <end position="259"/>
    </location>
</feature>
<evidence type="ECO:0000256" key="4">
    <source>
        <dbReference type="ARBA" id="ARBA00022989"/>
    </source>
</evidence>
<dbReference type="Pfam" id="PF00335">
    <property type="entry name" value="Tetraspanin"/>
    <property type="match status" value="1"/>
</dbReference>
<sequence>MPHEVGCCTKYFLFFFNVLFWLIGLGLLGAGIWAWSEKGFFDNIQTISEFPIDPVLIIIIIAVVMFILSFGGCIGALRENICFLKFFSVCLGVIFFAELIAGILGFVYKDWFHLQFAGFVNKTIKGYRDDVDLQNIIDFFQENLQCCGGDIGPSDWDNNVYFKCNSVVMVNGLNYTPVEACGVPFSCCLPSTQADVINTQCGYSVRLDDEIFNQDGIYTTGCISSFEEFLRTNLYTVAGVFIGVALMQIIPICFAQNLISDIQAVKMGWLSRGY</sequence>
<dbReference type="InterPro" id="IPR000301">
    <property type="entry name" value="Tetraspanin_animals"/>
</dbReference>
<feature type="transmembrane region" description="Helical" evidence="6">
    <location>
        <begin position="55"/>
        <end position="77"/>
    </location>
</feature>
<feature type="transmembrane region" description="Helical" evidence="6">
    <location>
        <begin position="84"/>
        <end position="108"/>
    </location>
</feature>
<comment type="subcellular location">
    <subcellularLocation>
        <location evidence="1 6">Membrane</location>
        <topology evidence="1 6">Multi-pass membrane protein</topology>
    </subcellularLocation>
</comment>
<evidence type="ECO:0000256" key="2">
    <source>
        <dbReference type="ARBA" id="ARBA00006840"/>
    </source>
</evidence>
<keyword evidence="8" id="KW-1185">Reference proteome</keyword>
<evidence type="ECO:0000256" key="1">
    <source>
        <dbReference type="ARBA" id="ARBA00004141"/>
    </source>
</evidence>
<dbReference type="SUPFAM" id="SSF48652">
    <property type="entry name" value="Tetraspanin"/>
    <property type="match status" value="1"/>
</dbReference>
<dbReference type="InterPro" id="IPR008952">
    <property type="entry name" value="Tetraspanin_EC2_sf"/>
</dbReference>